<dbReference type="Pfam" id="PF00078">
    <property type="entry name" value="RVT_1"/>
    <property type="match status" value="1"/>
</dbReference>
<accession>A0A7J0DQW8</accession>
<dbReference type="Gene3D" id="3.30.70.270">
    <property type="match status" value="1"/>
</dbReference>
<dbReference type="GO" id="GO:0004523">
    <property type="term" value="F:RNA-DNA hybrid ribonuclease activity"/>
    <property type="evidence" value="ECO:0007669"/>
    <property type="project" value="InterPro"/>
</dbReference>
<keyword evidence="5" id="KW-1185">Reference proteome</keyword>
<dbReference type="InterPro" id="IPR000477">
    <property type="entry name" value="RT_dom"/>
</dbReference>
<protein>
    <submittedName>
        <fullName evidence="4">Uncharacterized protein</fullName>
    </submittedName>
</protein>
<reference evidence="5" key="1">
    <citation type="submission" date="2019-07" db="EMBL/GenBank/DDBJ databases">
        <title>De Novo Assembly of kiwifruit Actinidia rufa.</title>
        <authorList>
            <person name="Sugita-Konishi S."/>
            <person name="Sato K."/>
            <person name="Mori E."/>
            <person name="Abe Y."/>
            <person name="Kisaki G."/>
            <person name="Hamano K."/>
            <person name="Suezawa K."/>
            <person name="Otani M."/>
            <person name="Fukuda T."/>
            <person name="Manabe T."/>
            <person name="Gomi K."/>
            <person name="Tabuchi M."/>
            <person name="Akimitsu K."/>
            <person name="Kataoka I."/>
        </authorList>
    </citation>
    <scope>NUCLEOTIDE SEQUENCE [LARGE SCALE GENOMIC DNA]</scope>
    <source>
        <strain evidence="5">cv. Fuchu</strain>
    </source>
</reference>
<dbReference type="InterPro" id="IPR043502">
    <property type="entry name" value="DNA/RNA_pol_sf"/>
</dbReference>
<dbReference type="PANTHER" id="PTHR48475">
    <property type="entry name" value="RIBONUCLEASE H"/>
    <property type="match status" value="1"/>
</dbReference>
<dbReference type="Proteomes" id="UP000585474">
    <property type="component" value="Unassembled WGS sequence"/>
</dbReference>
<evidence type="ECO:0000256" key="1">
    <source>
        <dbReference type="SAM" id="MobiDB-lite"/>
    </source>
</evidence>
<dbReference type="InterPro" id="IPR036397">
    <property type="entry name" value="RNaseH_sf"/>
</dbReference>
<dbReference type="GO" id="GO:0003676">
    <property type="term" value="F:nucleic acid binding"/>
    <property type="evidence" value="ECO:0007669"/>
    <property type="project" value="InterPro"/>
</dbReference>
<dbReference type="SUPFAM" id="SSF56672">
    <property type="entry name" value="DNA/RNA polymerases"/>
    <property type="match status" value="1"/>
</dbReference>
<gene>
    <name evidence="4" type="ORF">Acr_00g0068270</name>
</gene>
<dbReference type="EMBL" id="BJWL01000348">
    <property type="protein sequence ID" value="GFS40391.1"/>
    <property type="molecule type" value="Genomic_DNA"/>
</dbReference>
<dbReference type="PANTHER" id="PTHR48475:SF1">
    <property type="entry name" value="RNASE H TYPE-1 DOMAIN-CONTAINING PROTEIN"/>
    <property type="match status" value="1"/>
</dbReference>
<dbReference type="OrthoDB" id="1928766at2759"/>
<feature type="domain" description="Reverse transcriptase" evidence="2">
    <location>
        <begin position="383"/>
        <end position="451"/>
    </location>
</feature>
<organism evidence="4 5">
    <name type="scientific">Actinidia rufa</name>
    <dbReference type="NCBI Taxonomy" id="165716"/>
    <lineage>
        <taxon>Eukaryota</taxon>
        <taxon>Viridiplantae</taxon>
        <taxon>Streptophyta</taxon>
        <taxon>Embryophyta</taxon>
        <taxon>Tracheophyta</taxon>
        <taxon>Spermatophyta</taxon>
        <taxon>Magnoliopsida</taxon>
        <taxon>eudicotyledons</taxon>
        <taxon>Gunneridae</taxon>
        <taxon>Pentapetalae</taxon>
        <taxon>asterids</taxon>
        <taxon>Ericales</taxon>
        <taxon>Actinidiaceae</taxon>
        <taxon>Actinidia</taxon>
    </lineage>
</organism>
<dbReference type="Pfam" id="PF13456">
    <property type="entry name" value="RVT_3"/>
    <property type="match status" value="1"/>
</dbReference>
<proteinExistence type="predicted"/>
<evidence type="ECO:0000313" key="5">
    <source>
        <dbReference type="Proteomes" id="UP000585474"/>
    </source>
</evidence>
<name>A0A7J0DQW8_9ERIC</name>
<comment type="caution">
    <text evidence="4">The sequence shown here is derived from an EMBL/GenBank/DDBJ whole genome shotgun (WGS) entry which is preliminary data.</text>
</comment>
<feature type="compositionally biased region" description="Basic and acidic residues" evidence="1">
    <location>
        <begin position="201"/>
        <end position="212"/>
    </location>
</feature>
<evidence type="ECO:0000259" key="2">
    <source>
        <dbReference type="Pfam" id="PF00078"/>
    </source>
</evidence>
<dbReference type="Gene3D" id="3.30.420.10">
    <property type="entry name" value="Ribonuclease H-like superfamily/Ribonuclease H"/>
    <property type="match status" value="1"/>
</dbReference>
<feature type="domain" description="RNase H type-1" evidence="3">
    <location>
        <begin position="533"/>
        <end position="602"/>
    </location>
</feature>
<dbReference type="AlphaFoldDB" id="A0A7J0DQW8"/>
<evidence type="ECO:0000259" key="3">
    <source>
        <dbReference type="Pfam" id="PF13456"/>
    </source>
</evidence>
<feature type="region of interest" description="Disordered" evidence="1">
    <location>
        <begin position="172"/>
        <end position="219"/>
    </location>
</feature>
<evidence type="ECO:0000313" key="4">
    <source>
        <dbReference type="EMBL" id="GFS40391.1"/>
    </source>
</evidence>
<sequence length="650" mass="73116">MIGQPSKEVVVEDSGVMGGICHLESGSRAIRFRYASKLRGDLSTLELRAVIAEEIIVRAKALVASELSLFSKLGIITALKLGRGAMAADDPEGCQETEGDLHVRVPPDSPHARMETLMKLIETNAPGPNEDLNKEQTLPPQEGRDKRQHKSHGGPLRDVQCQAELRWGLAHETRQPQSGSHNQGFDPPEKFTPPRFTLYDGKSDQVPRESRQANDGSLELYGCPNVPGVPVKLGGPLIKVFVDNEKTRAKKAEVRPNPSFDRGNDEIDRIADDEEDLFLGSNERSTTNKERIGGPRGRQRDLETKVVEDLIRYELDEPRSDHFFITGANLKEQERTELVQFLKANIEELNVLPDARPVKQMGRRSALKNVDAVIEEVEKLKEASAITERMVTKMFEPILGKIMDAYIDDMVVKSKEEPDHIRDLTELFTILKRHVLELNAAKSVFEVSSRKFWRHLMAKRGIEANPEQITTISDLVNPKTMKEVQKLTEMAAALNKFIKQGCLMSAHNGVESSETDLPKPRKCPAILRLNFPTTNNKAEYEAFIAKLQSSSKLKVPELHIFSDSKLVVNQVMGNFEARDAKMAKFLAVAKNLLTKFKAVKIERSDHRSRTNLGFESQGTIGVYFDQHRTRVKMDGPDYYTPVKDHWCIES</sequence>
<dbReference type="InterPro" id="IPR043128">
    <property type="entry name" value="Rev_trsase/Diguanyl_cyclase"/>
</dbReference>
<dbReference type="InterPro" id="IPR002156">
    <property type="entry name" value="RNaseH_domain"/>
</dbReference>
<feature type="region of interest" description="Disordered" evidence="1">
    <location>
        <begin position="124"/>
        <end position="157"/>
    </location>
</feature>